<name>A0A3S1CPI3_9BACT</name>
<evidence type="ECO:0000313" key="1">
    <source>
        <dbReference type="EMBL" id="NSL91226.1"/>
    </source>
</evidence>
<dbReference type="AlphaFoldDB" id="A0A3S1CPI3"/>
<keyword evidence="2" id="KW-1185">Reference proteome</keyword>
<gene>
    <name evidence="1" type="ORF">ECE50_030670</name>
</gene>
<proteinExistence type="predicted"/>
<dbReference type="EMBL" id="RIAR02000003">
    <property type="protein sequence ID" value="NSL91226.1"/>
    <property type="molecule type" value="Genomic_DNA"/>
</dbReference>
<reference evidence="1" key="1">
    <citation type="submission" date="2020-05" db="EMBL/GenBank/DDBJ databases">
        <title>Chitinophaga laudate sp. nov., isolated from a tropical peat swamp.</title>
        <authorList>
            <person name="Goh C.B.S."/>
            <person name="Lee M.S."/>
            <person name="Parimannan S."/>
            <person name="Pasbakhsh P."/>
            <person name="Yule C.M."/>
            <person name="Rajandas H."/>
            <person name="Loke S."/>
            <person name="Croft L."/>
            <person name="Tan J.B.L."/>
        </authorList>
    </citation>
    <scope>NUCLEOTIDE SEQUENCE</scope>
    <source>
        <strain evidence="1">Mgbs1</strain>
    </source>
</reference>
<accession>A0A3S1CPI3</accession>
<organism evidence="1 2">
    <name type="scientific">Chitinophaga solisilvae</name>
    <dbReference type="NCBI Taxonomy" id="1233460"/>
    <lineage>
        <taxon>Bacteria</taxon>
        <taxon>Pseudomonadati</taxon>
        <taxon>Bacteroidota</taxon>
        <taxon>Chitinophagia</taxon>
        <taxon>Chitinophagales</taxon>
        <taxon>Chitinophagaceae</taxon>
        <taxon>Chitinophaga</taxon>
    </lineage>
</organism>
<evidence type="ECO:0000313" key="2">
    <source>
        <dbReference type="Proteomes" id="UP000281028"/>
    </source>
</evidence>
<dbReference type="OrthoDB" id="6385003at2"/>
<sequence length="208" mass="23514">MKLRTSLLLAVPVLLIIVVGLYPVIYLVIPRFGILTSKEPALLSGILWNAAFYLHILPGGLALLTGWWQFNRRMRARYLRTHRFIGKIYIIAVLCSAVAAIYLGFHANGGIIASLGFIGLGLVWFFTTVNAWGSIRKGNVWQHEKMMIYSYAACFAAVTLRLWLPLLEKLSGDFFTAYRLTAWLCWVPNLLVAWWLVKRAEARNTAAV</sequence>
<comment type="caution">
    <text evidence="1">The sequence shown here is derived from an EMBL/GenBank/DDBJ whole genome shotgun (WGS) entry which is preliminary data.</text>
</comment>
<protein>
    <submittedName>
        <fullName evidence="1">DUF2306 domain-containing protein</fullName>
    </submittedName>
</protein>
<dbReference type="Pfam" id="PF10067">
    <property type="entry name" value="DUF2306"/>
    <property type="match status" value="1"/>
</dbReference>
<dbReference type="Proteomes" id="UP000281028">
    <property type="component" value="Unassembled WGS sequence"/>
</dbReference>
<dbReference type="InterPro" id="IPR018750">
    <property type="entry name" value="DUF2306_membrane"/>
</dbReference>